<dbReference type="Gene3D" id="3.40.50.150">
    <property type="entry name" value="Vaccinia Virus protein VP39"/>
    <property type="match status" value="1"/>
</dbReference>
<evidence type="ECO:0000256" key="2">
    <source>
        <dbReference type="ARBA" id="ARBA00029460"/>
    </source>
</evidence>
<dbReference type="OrthoDB" id="9784736at2"/>
<dbReference type="InterPro" id="IPR029063">
    <property type="entry name" value="SAM-dependent_MTases_sf"/>
</dbReference>
<gene>
    <name evidence="5" type="ORF">IV45_GL000151</name>
</gene>
<dbReference type="GO" id="GO:0003723">
    <property type="term" value="F:RNA binding"/>
    <property type="evidence" value="ECO:0007669"/>
    <property type="project" value="UniProtKB-KW"/>
</dbReference>
<dbReference type="EMBL" id="JQBW01000006">
    <property type="protein sequence ID" value="KRN59114.1"/>
    <property type="molecule type" value="Genomic_DNA"/>
</dbReference>
<dbReference type="InterPro" id="IPR036986">
    <property type="entry name" value="S4_RNA-bd_sf"/>
</dbReference>
<dbReference type="PROSITE" id="PS50889">
    <property type="entry name" value="S4"/>
    <property type="match status" value="1"/>
</dbReference>
<dbReference type="GO" id="GO:0032259">
    <property type="term" value="P:methylation"/>
    <property type="evidence" value="ECO:0007669"/>
    <property type="project" value="InterPro"/>
</dbReference>
<dbReference type="GO" id="GO:0008168">
    <property type="term" value="F:methyltransferase activity"/>
    <property type="evidence" value="ECO:0007669"/>
    <property type="project" value="InterPro"/>
</dbReference>
<dbReference type="InterPro" id="IPR047048">
    <property type="entry name" value="TlyA"/>
</dbReference>
<evidence type="ECO:0000313" key="6">
    <source>
        <dbReference type="Proteomes" id="UP000050934"/>
    </source>
</evidence>
<protein>
    <submittedName>
        <fullName evidence="5">Hemolysin</fullName>
    </submittedName>
</protein>
<keyword evidence="6" id="KW-1185">Reference proteome</keyword>
<dbReference type="CDD" id="cd00165">
    <property type="entry name" value="S4"/>
    <property type="match status" value="1"/>
</dbReference>
<sequence>MKKERVDVLLVKQGLFDSREQAKRAVMAGEILGKNNERLDKPGQKIPIETTLHMKGKKMPYVSRGGLKLAKALKVFHIDVSGLTVLDIGSSTGGFTDVMLQAGAKLSYALDVGTNQLVWQLREDPRVVVMEQTNFRYSKLEDFTHGQPEFASIDVSFISLSMILPPLAHILKQGGSVVALIKPQFEAGRDHVGKNGIIHKRSTHEAVLQHVLQFALEDHFDVLALDYSPIKGGQGNIEFLVHLRLSDSTGKMDPSVNINEVIDRAYEDLKGKGQNK</sequence>
<dbReference type="InterPro" id="IPR004538">
    <property type="entry name" value="Hemolysin_A/TlyA"/>
</dbReference>
<feature type="domain" description="Ribosomal RNA methyltransferase FtsJ" evidence="4">
    <location>
        <begin position="61"/>
        <end position="244"/>
    </location>
</feature>
<comment type="similarity">
    <text evidence="2">Belongs to the TlyA family.</text>
</comment>
<evidence type="ECO:0000259" key="4">
    <source>
        <dbReference type="Pfam" id="PF01728"/>
    </source>
</evidence>
<dbReference type="InterPro" id="IPR002877">
    <property type="entry name" value="RNA_MeTrfase_FtsJ_dom"/>
</dbReference>
<dbReference type="PANTHER" id="PTHR32319:SF0">
    <property type="entry name" value="BACTERIAL HEMOLYSIN-LIKE PROTEIN"/>
    <property type="match status" value="1"/>
</dbReference>
<dbReference type="PATRIC" id="fig|396268.3.peg.150"/>
<evidence type="ECO:0000313" key="5">
    <source>
        <dbReference type="EMBL" id="KRN59114.1"/>
    </source>
</evidence>
<keyword evidence="1 3" id="KW-0694">RNA-binding</keyword>
<dbReference type="Gene3D" id="3.10.290.10">
    <property type="entry name" value="RNA-binding S4 domain"/>
    <property type="match status" value="1"/>
</dbReference>
<dbReference type="PANTHER" id="PTHR32319">
    <property type="entry name" value="BACTERIAL HEMOLYSIN-LIKE PROTEIN"/>
    <property type="match status" value="1"/>
</dbReference>
<evidence type="ECO:0000256" key="3">
    <source>
        <dbReference type="PROSITE-ProRule" id="PRU00182"/>
    </source>
</evidence>
<reference evidence="5 6" key="1">
    <citation type="journal article" date="2015" name="Genome Announc.">
        <title>Expanding the biotechnology potential of lactobacilli through comparative genomics of 213 strains and associated genera.</title>
        <authorList>
            <person name="Sun Z."/>
            <person name="Harris H.M."/>
            <person name="McCann A."/>
            <person name="Guo C."/>
            <person name="Argimon S."/>
            <person name="Zhang W."/>
            <person name="Yang X."/>
            <person name="Jeffery I.B."/>
            <person name="Cooney J.C."/>
            <person name="Kagawa T.F."/>
            <person name="Liu W."/>
            <person name="Song Y."/>
            <person name="Salvetti E."/>
            <person name="Wrobel A."/>
            <person name="Rasinkangas P."/>
            <person name="Parkhill J."/>
            <person name="Rea M.C."/>
            <person name="O'Sullivan O."/>
            <person name="Ritari J."/>
            <person name="Douillard F.P."/>
            <person name="Paul Ross R."/>
            <person name="Yang R."/>
            <person name="Briner A.E."/>
            <person name="Felis G.E."/>
            <person name="de Vos W.M."/>
            <person name="Barrangou R."/>
            <person name="Klaenhammer T.R."/>
            <person name="Caufield P.W."/>
            <person name="Cui Y."/>
            <person name="Zhang H."/>
            <person name="O'Toole P.W."/>
        </authorList>
    </citation>
    <scope>NUCLEOTIDE SEQUENCE [LARGE SCALE GENOMIC DNA]</scope>
    <source>
        <strain evidence="5 6">DSM 17896</strain>
    </source>
</reference>
<organism evidence="5 6">
    <name type="scientific">Limosilactobacillus secaliphilus</name>
    <dbReference type="NCBI Taxonomy" id="396268"/>
    <lineage>
        <taxon>Bacteria</taxon>
        <taxon>Bacillati</taxon>
        <taxon>Bacillota</taxon>
        <taxon>Bacilli</taxon>
        <taxon>Lactobacillales</taxon>
        <taxon>Lactobacillaceae</taxon>
        <taxon>Limosilactobacillus</taxon>
    </lineage>
</organism>
<evidence type="ECO:0000256" key="1">
    <source>
        <dbReference type="ARBA" id="ARBA00022884"/>
    </source>
</evidence>
<dbReference type="RefSeq" id="WP_057740506.1">
    <property type="nucleotide sequence ID" value="NZ_JQBW01000006.1"/>
</dbReference>
<dbReference type="SUPFAM" id="SSF55174">
    <property type="entry name" value="Alpha-L RNA-binding motif"/>
    <property type="match status" value="1"/>
</dbReference>
<proteinExistence type="inferred from homology"/>
<dbReference type="PIRSF" id="PIRSF005578">
    <property type="entry name" value="TlyA"/>
    <property type="match status" value="1"/>
</dbReference>
<accession>A0A0R2IAW8</accession>
<dbReference type="Pfam" id="PF01728">
    <property type="entry name" value="FtsJ"/>
    <property type="match status" value="1"/>
</dbReference>
<dbReference type="NCBIfam" id="TIGR00478">
    <property type="entry name" value="tly"/>
    <property type="match status" value="1"/>
</dbReference>
<dbReference type="Proteomes" id="UP000050934">
    <property type="component" value="Unassembled WGS sequence"/>
</dbReference>
<dbReference type="AlphaFoldDB" id="A0A0R2IAW8"/>
<dbReference type="SUPFAM" id="SSF53335">
    <property type="entry name" value="S-adenosyl-L-methionine-dependent methyltransferases"/>
    <property type="match status" value="1"/>
</dbReference>
<comment type="caution">
    <text evidence="5">The sequence shown here is derived from an EMBL/GenBank/DDBJ whole genome shotgun (WGS) entry which is preliminary data.</text>
</comment>
<dbReference type="STRING" id="396268.IV45_GL000151"/>
<name>A0A0R2IAW8_9LACO</name>